<feature type="compositionally biased region" description="Pro residues" evidence="1">
    <location>
        <begin position="16"/>
        <end position="33"/>
    </location>
</feature>
<evidence type="ECO:0000256" key="1">
    <source>
        <dbReference type="SAM" id="MobiDB-lite"/>
    </source>
</evidence>
<feature type="region of interest" description="Disordered" evidence="1">
    <location>
        <begin position="1"/>
        <end position="56"/>
    </location>
</feature>
<reference evidence="2" key="1">
    <citation type="submission" date="2022-12" db="EMBL/GenBank/DDBJ databases">
        <authorList>
            <person name="Petersen C."/>
        </authorList>
    </citation>
    <scope>NUCLEOTIDE SEQUENCE</scope>
    <source>
        <strain evidence="2">IBT 30728</strain>
    </source>
</reference>
<evidence type="ECO:0000313" key="2">
    <source>
        <dbReference type="EMBL" id="KAJ5471885.1"/>
    </source>
</evidence>
<evidence type="ECO:0000313" key="3">
    <source>
        <dbReference type="Proteomes" id="UP001148312"/>
    </source>
</evidence>
<accession>A0A9W9WQM0</accession>
<comment type="caution">
    <text evidence="2">The sequence shown here is derived from an EMBL/GenBank/DDBJ whole genome shotgun (WGS) entry which is preliminary data.</text>
</comment>
<protein>
    <submittedName>
        <fullName evidence="2">Uncharacterized protein</fullName>
    </submittedName>
</protein>
<keyword evidence="3" id="KW-1185">Reference proteome</keyword>
<name>A0A9W9WQM0_9EURO</name>
<dbReference type="Proteomes" id="UP001148312">
    <property type="component" value="Unassembled WGS sequence"/>
</dbReference>
<gene>
    <name evidence="2" type="ORF">N7539_008828</name>
</gene>
<dbReference type="AlphaFoldDB" id="A0A9W9WQM0"/>
<organism evidence="2 3">
    <name type="scientific">Penicillium diatomitis</name>
    <dbReference type="NCBI Taxonomy" id="2819901"/>
    <lineage>
        <taxon>Eukaryota</taxon>
        <taxon>Fungi</taxon>
        <taxon>Dikarya</taxon>
        <taxon>Ascomycota</taxon>
        <taxon>Pezizomycotina</taxon>
        <taxon>Eurotiomycetes</taxon>
        <taxon>Eurotiomycetidae</taxon>
        <taxon>Eurotiales</taxon>
        <taxon>Aspergillaceae</taxon>
        <taxon>Penicillium</taxon>
    </lineage>
</organism>
<reference evidence="2" key="2">
    <citation type="journal article" date="2023" name="IMA Fungus">
        <title>Comparative genomic study of the Penicillium genus elucidates a diverse pangenome and 15 lateral gene transfer events.</title>
        <authorList>
            <person name="Petersen C."/>
            <person name="Sorensen T."/>
            <person name="Nielsen M.R."/>
            <person name="Sondergaard T.E."/>
            <person name="Sorensen J.L."/>
            <person name="Fitzpatrick D.A."/>
            <person name="Frisvad J.C."/>
            <person name="Nielsen K.L."/>
        </authorList>
    </citation>
    <scope>NUCLEOTIDE SEQUENCE</scope>
    <source>
        <strain evidence="2">IBT 30728</strain>
    </source>
</reference>
<sequence>MSTGGKNGRYNRRCPSPTPDPPPPYDAAPPPYSMPDTTTSNACETAIHPSDSTGVLHASSYNPAPRHSVSVFEDAEDWESVLKNIKNFVEKGISSETQAAEYVRTAEAMVKISKQINWTVQKWRDNKLAGNTRGDMEPVSREYTLSLGVSVSYANGRQAFTSGGFGHSLANYISAGESRTFIQSGSVRQTVDRDPTNRLSQRGSLE</sequence>
<feature type="region of interest" description="Disordered" evidence="1">
    <location>
        <begin position="185"/>
        <end position="206"/>
    </location>
</feature>
<dbReference type="EMBL" id="JAPWDQ010000014">
    <property type="protein sequence ID" value="KAJ5471885.1"/>
    <property type="molecule type" value="Genomic_DNA"/>
</dbReference>
<dbReference type="GeneID" id="81628673"/>
<dbReference type="RefSeq" id="XP_056786431.1">
    <property type="nucleotide sequence ID" value="XM_056938423.1"/>
</dbReference>
<feature type="compositionally biased region" description="Polar residues" evidence="1">
    <location>
        <begin position="197"/>
        <end position="206"/>
    </location>
</feature>
<proteinExistence type="predicted"/>